<keyword evidence="8" id="KW-0378">Hydrolase</keyword>
<keyword evidence="13" id="KW-0238">DNA-binding</keyword>
<dbReference type="GO" id="GO:0003964">
    <property type="term" value="F:RNA-directed DNA polymerase activity"/>
    <property type="evidence" value="ECO:0007669"/>
    <property type="project" value="UniProtKB-KW"/>
</dbReference>
<dbReference type="CDD" id="cd09274">
    <property type="entry name" value="RNase_HI_RT_Ty3"/>
    <property type="match status" value="1"/>
</dbReference>
<dbReference type="InterPro" id="IPR050951">
    <property type="entry name" value="Retrovirus_Pol_polyprotein"/>
</dbReference>
<dbReference type="InterPro" id="IPR043128">
    <property type="entry name" value="Rev_trsase/Diguanyl_cyclase"/>
</dbReference>
<evidence type="ECO:0000256" key="11">
    <source>
        <dbReference type="ARBA" id="ARBA00022918"/>
    </source>
</evidence>
<dbReference type="CDD" id="cd01647">
    <property type="entry name" value="RT_LTR"/>
    <property type="match status" value="1"/>
</dbReference>
<reference evidence="17" key="1">
    <citation type="submission" date="2018-02" db="EMBL/GenBank/DDBJ databases">
        <authorList>
            <person name="Cohen D.B."/>
            <person name="Kent A.D."/>
        </authorList>
    </citation>
    <scope>NUCLEOTIDE SEQUENCE</scope>
</reference>
<dbReference type="GO" id="GO:0015074">
    <property type="term" value="P:DNA integration"/>
    <property type="evidence" value="ECO:0007669"/>
    <property type="project" value="UniProtKB-KW"/>
</dbReference>
<dbReference type="PANTHER" id="PTHR37984">
    <property type="entry name" value="PROTEIN CBG26694"/>
    <property type="match status" value="1"/>
</dbReference>
<keyword evidence="9" id="KW-0460">Magnesium</keyword>
<evidence type="ECO:0000313" key="17">
    <source>
        <dbReference type="EMBL" id="SPC86604.1"/>
    </source>
</evidence>
<dbReference type="InterPro" id="IPR001584">
    <property type="entry name" value="Integrase_cat-core"/>
</dbReference>
<proteinExistence type="predicted"/>
<dbReference type="GO" id="GO:0004519">
    <property type="term" value="F:endonuclease activity"/>
    <property type="evidence" value="ECO:0007669"/>
    <property type="project" value="UniProtKB-KW"/>
</dbReference>
<dbReference type="AlphaFoldDB" id="A0A2N9FIJ7"/>
<dbReference type="InterPro" id="IPR043502">
    <property type="entry name" value="DNA/RNA_pol_sf"/>
</dbReference>
<dbReference type="GO" id="GO:0004190">
    <property type="term" value="F:aspartic-type endopeptidase activity"/>
    <property type="evidence" value="ECO:0007669"/>
    <property type="project" value="UniProtKB-KW"/>
</dbReference>
<dbReference type="Gene3D" id="3.30.70.270">
    <property type="match status" value="1"/>
</dbReference>
<dbReference type="PROSITE" id="PS50994">
    <property type="entry name" value="INTEGRASE"/>
    <property type="match status" value="1"/>
</dbReference>
<dbReference type="InterPro" id="IPR012337">
    <property type="entry name" value="RNaseH-like_sf"/>
</dbReference>
<keyword evidence="5" id="KW-0479">Metal-binding</keyword>
<dbReference type="Gene3D" id="3.10.10.10">
    <property type="entry name" value="HIV Type 1 Reverse Transcriptase, subunit A, domain 1"/>
    <property type="match status" value="1"/>
</dbReference>
<keyword evidence="10" id="KW-0229">DNA integration</keyword>
<feature type="domain" description="Reverse transcriptase" evidence="15">
    <location>
        <begin position="1"/>
        <end position="152"/>
    </location>
</feature>
<dbReference type="GO" id="GO:0003887">
    <property type="term" value="F:DNA-directed DNA polymerase activity"/>
    <property type="evidence" value="ECO:0007669"/>
    <property type="project" value="UniProtKB-KW"/>
</dbReference>
<evidence type="ECO:0000256" key="9">
    <source>
        <dbReference type="ARBA" id="ARBA00022842"/>
    </source>
</evidence>
<evidence type="ECO:0000256" key="12">
    <source>
        <dbReference type="ARBA" id="ARBA00022932"/>
    </source>
</evidence>
<dbReference type="InterPro" id="IPR000477">
    <property type="entry name" value="RT_dom"/>
</dbReference>
<keyword evidence="1" id="KW-0645">Protease</keyword>
<dbReference type="InterPro" id="IPR036397">
    <property type="entry name" value="RNaseH_sf"/>
</dbReference>
<keyword evidence="3" id="KW-0548">Nucleotidyltransferase</keyword>
<keyword evidence="4" id="KW-0540">Nuclease</keyword>
<evidence type="ECO:0000256" key="3">
    <source>
        <dbReference type="ARBA" id="ARBA00022695"/>
    </source>
</evidence>
<evidence type="ECO:0000256" key="14">
    <source>
        <dbReference type="ARBA" id="ARBA00023172"/>
    </source>
</evidence>
<dbReference type="InterPro" id="IPR056924">
    <property type="entry name" value="SH3_Tf2-1"/>
</dbReference>
<keyword evidence="6" id="KW-0064">Aspartyl protease</keyword>
<keyword evidence="7" id="KW-0255">Endonuclease</keyword>
<evidence type="ECO:0000256" key="7">
    <source>
        <dbReference type="ARBA" id="ARBA00022759"/>
    </source>
</evidence>
<gene>
    <name evidence="17" type="ORF">FSB_LOCUS14486</name>
</gene>
<name>A0A2N9FIJ7_FAGSY</name>
<evidence type="ECO:0000256" key="2">
    <source>
        <dbReference type="ARBA" id="ARBA00022679"/>
    </source>
</evidence>
<evidence type="ECO:0008006" key="18">
    <source>
        <dbReference type="Google" id="ProtNLM"/>
    </source>
</evidence>
<dbReference type="Gene3D" id="1.10.340.70">
    <property type="match status" value="1"/>
</dbReference>
<keyword evidence="2" id="KW-0808">Transferase</keyword>
<dbReference type="GO" id="GO:0003677">
    <property type="term" value="F:DNA binding"/>
    <property type="evidence" value="ECO:0007669"/>
    <property type="project" value="UniProtKB-KW"/>
</dbReference>
<evidence type="ECO:0000256" key="10">
    <source>
        <dbReference type="ARBA" id="ARBA00022908"/>
    </source>
</evidence>
<keyword evidence="12" id="KW-0239">DNA-directed DNA polymerase</keyword>
<keyword evidence="11" id="KW-0695">RNA-directed DNA polymerase</keyword>
<evidence type="ECO:0000256" key="6">
    <source>
        <dbReference type="ARBA" id="ARBA00022750"/>
    </source>
</evidence>
<dbReference type="Pfam" id="PF17921">
    <property type="entry name" value="Integrase_H2C2"/>
    <property type="match status" value="1"/>
</dbReference>
<dbReference type="GO" id="GO:0006310">
    <property type="term" value="P:DNA recombination"/>
    <property type="evidence" value="ECO:0007669"/>
    <property type="project" value="UniProtKB-KW"/>
</dbReference>
<dbReference type="FunFam" id="1.10.340.70:FF:000001">
    <property type="entry name" value="Retrovirus-related Pol polyprotein from transposon gypsy-like Protein"/>
    <property type="match status" value="1"/>
</dbReference>
<evidence type="ECO:0000259" key="16">
    <source>
        <dbReference type="PROSITE" id="PS50994"/>
    </source>
</evidence>
<dbReference type="SUPFAM" id="SSF56672">
    <property type="entry name" value="DNA/RNA polymerases"/>
    <property type="match status" value="1"/>
</dbReference>
<evidence type="ECO:0000256" key="1">
    <source>
        <dbReference type="ARBA" id="ARBA00022670"/>
    </source>
</evidence>
<dbReference type="PANTHER" id="PTHR37984:SF5">
    <property type="entry name" value="PROTEIN NYNRIN-LIKE"/>
    <property type="match status" value="1"/>
</dbReference>
<dbReference type="Pfam" id="PF00078">
    <property type="entry name" value="RVT_1"/>
    <property type="match status" value="1"/>
</dbReference>
<dbReference type="FunFam" id="3.10.10.10:FF:000007">
    <property type="entry name" value="Retrovirus-related Pol polyprotein from transposon 17.6-like Protein"/>
    <property type="match status" value="1"/>
</dbReference>
<keyword evidence="14" id="KW-0233">DNA recombination</keyword>
<protein>
    <recommendedName>
        <fullName evidence="18">Integrase catalytic domain-containing protein</fullName>
    </recommendedName>
</protein>
<feature type="domain" description="Integrase catalytic" evidence="16">
    <location>
        <begin position="431"/>
        <end position="591"/>
    </location>
</feature>
<dbReference type="Pfam" id="PF24626">
    <property type="entry name" value="SH3_Tf2-1"/>
    <property type="match status" value="1"/>
</dbReference>
<organism evidence="17">
    <name type="scientific">Fagus sylvatica</name>
    <name type="common">Beechnut</name>
    <dbReference type="NCBI Taxonomy" id="28930"/>
    <lineage>
        <taxon>Eukaryota</taxon>
        <taxon>Viridiplantae</taxon>
        <taxon>Streptophyta</taxon>
        <taxon>Embryophyta</taxon>
        <taxon>Tracheophyta</taxon>
        <taxon>Spermatophyta</taxon>
        <taxon>Magnoliopsida</taxon>
        <taxon>eudicotyledons</taxon>
        <taxon>Gunneridae</taxon>
        <taxon>Pentapetalae</taxon>
        <taxon>rosids</taxon>
        <taxon>fabids</taxon>
        <taxon>Fagales</taxon>
        <taxon>Fagaceae</taxon>
        <taxon>Fagus</taxon>
    </lineage>
</organism>
<dbReference type="EMBL" id="OIVN01000864">
    <property type="protein sequence ID" value="SPC86604.1"/>
    <property type="molecule type" value="Genomic_DNA"/>
</dbReference>
<evidence type="ECO:0000256" key="13">
    <source>
        <dbReference type="ARBA" id="ARBA00023125"/>
    </source>
</evidence>
<evidence type="ECO:0000256" key="8">
    <source>
        <dbReference type="ARBA" id="ARBA00022801"/>
    </source>
</evidence>
<sequence length="698" mass="79805">MCVDSRAINKITIKYRFPIPRLDDMLDCLTGAKVFSKLDLRSGYHQIRVRPGDEWKTAFKTPHGLFEWLVMPFGLTNAPSTFMRVMTQMLQPVLGNCAVVYFDDILVYSKTLPEHVGHLKRVFELLREYKFYANTKKCSFATSQVGFLGYVVSAEGIKMDPSKVQAILEWPVPKTVAESLQWTSQADSSFAALKTALTTAPILQVPDFEKVFELDTDASIIGIGGVLSQAGKPIAFFSEKLNGAKLNYCTYDLEFYAIVQAIKHWQYYLAYKDFILNTDHEALKHLHSQQNLHKRHVKWVTFLQQFDFSIRHKAGTLNKVADGLSRRHNLLCHMKTIVPGFEEFQTHYKTDQKLQRGTQLCVPACSLRAQLLQEVHNQGHFGKDKTLTLLQQKYFWYGMTKDVAQHVQRCLVCQKAKGTTSTAGLYLPLPVPSRPWECLSMDFVLGLPPTTRRADSILVVVDRFSKMSHFIPCRKSNDASHVAALFFRDVYKLHGLPMSIVSDRDSKFLGHFWRTLWKKVGTTLDYSTTFHPQTDGQTEVTNRSLGNLLRCLIGDHPKEWEEILPIAEFAFNSSINRSTQHSPFEVAEEFATILQQVHQQVKLKLEAANAKYKAAADQHRKQVIFEVGDLVWVLISKDRRPEGQYSKLRPRKYGPCRILKRINPNAYEVELPKHMAISNTFNVQHLSAYHDPNAIKST</sequence>
<dbReference type="InterPro" id="IPR041373">
    <property type="entry name" value="RT_RNaseH"/>
</dbReference>
<dbReference type="SUPFAM" id="SSF53098">
    <property type="entry name" value="Ribonuclease H-like"/>
    <property type="match status" value="1"/>
</dbReference>
<evidence type="ECO:0000259" key="15">
    <source>
        <dbReference type="PROSITE" id="PS50878"/>
    </source>
</evidence>
<dbReference type="InterPro" id="IPR041588">
    <property type="entry name" value="Integrase_H2C2"/>
</dbReference>
<dbReference type="Pfam" id="PF17917">
    <property type="entry name" value="RT_RNaseH"/>
    <property type="match status" value="1"/>
</dbReference>
<evidence type="ECO:0000256" key="5">
    <source>
        <dbReference type="ARBA" id="ARBA00022723"/>
    </source>
</evidence>
<dbReference type="Gene3D" id="3.30.420.10">
    <property type="entry name" value="Ribonuclease H-like superfamily/Ribonuclease H"/>
    <property type="match status" value="1"/>
</dbReference>
<dbReference type="GO" id="GO:0006508">
    <property type="term" value="P:proteolysis"/>
    <property type="evidence" value="ECO:0007669"/>
    <property type="project" value="UniProtKB-KW"/>
</dbReference>
<evidence type="ECO:0000256" key="4">
    <source>
        <dbReference type="ARBA" id="ARBA00022722"/>
    </source>
</evidence>
<dbReference type="GO" id="GO:0046872">
    <property type="term" value="F:metal ion binding"/>
    <property type="evidence" value="ECO:0007669"/>
    <property type="project" value="UniProtKB-KW"/>
</dbReference>
<dbReference type="PROSITE" id="PS50878">
    <property type="entry name" value="RT_POL"/>
    <property type="match status" value="1"/>
</dbReference>
<accession>A0A2N9FIJ7</accession>
<dbReference type="Pfam" id="PF00665">
    <property type="entry name" value="rve"/>
    <property type="match status" value="1"/>
</dbReference>